<proteinExistence type="predicted"/>
<sequence>MVYNKQQHVNRLVDRPNTYTITQNTDGTAKILPAWKQIAGTPVDEVRLNYMEDGIESAHKSLDEKVNAIRPVFYGYPSIKAFAPDDHVFLQFYPDKDNPSKREAHIGFPNNSTIDFTLANEKVDGGINLLTNGAGKVLVNNQQVFHQGNPEIQNNPNLLKNSTGRFGLLGWSDQSGKKISVVKGSEGEGDYFATRVGAAANERPYLSSDFIDMNENTQLSLSGEMQTIGITSGAIYLEVQYYKTDGTLINSKNVTAQNGRKWSFYFFTATTPPLTAKVKVLLAINPSTTLTNAAWRKIKLEAGTKPTPYSVEGDLGFVLAPEVNLTNGTKISETVNQRTALYAHSNRFDVLSQNGSNQILSANAGDRSFKFLNSEVMRADNMAAHLASDSLHGFMSSADKQKLDTISSYANYFHNSIQWDLTPKNGWSTANTNEPASAGLIADNEDNSGIVILMGELTLASTPQQGSLMATLMLMHRPRYFTEVPVVITSLSAKEKLYQGYIFIDHYTGDIQLFYNSNNPPPLGGIRVIFTGASFRAKKT</sequence>
<dbReference type="STRING" id="358681.BBR47_50870"/>
<gene>
    <name evidence="1" type="ordered locus">BBR47_50870</name>
</gene>
<dbReference type="Gene3D" id="2.60.120.260">
    <property type="entry name" value="Galactose-binding domain-like"/>
    <property type="match status" value="1"/>
</dbReference>
<name>C0Z5F8_BREBN</name>
<keyword evidence="2" id="KW-1185">Reference proteome</keyword>
<dbReference type="HOGENOM" id="CLU_504047_0_0_9"/>
<accession>C0Z5F8</accession>
<organism evidence="1 2">
    <name type="scientific">Brevibacillus brevis (strain 47 / JCM 6285 / NBRC 100599)</name>
    <dbReference type="NCBI Taxonomy" id="358681"/>
    <lineage>
        <taxon>Bacteria</taxon>
        <taxon>Bacillati</taxon>
        <taxon>Bacillota</taxon>
        <taxon>Bacilli</taxon>
        <taxon>Bacillales</taxon>
        <taxon>Paenibacillaceae</taxon>
        <taxon>Brevibacillus</taxon>
    </lineage>
</organism>
<dbReference type="KEGG" id="bbe:BBR47_50870"/>
<evidence type="ECO:0000313" key="2">
    <source>
        <dbReference type="Proteomes" id="UP000001877"/>
    </source>
</evidence>
<dbReference type="EMBL" id="AP008955">
    <property type="protein sequence ID" value="BAH46064.1"/>
    <property type="molecule type" value="Genomic_DNA"/>
</dbReference>
<evidence type="ECO:0000313" key="1">
    <source>
        <dbReference type="EMBL" id="BAH46064.1"/>
    </source>
</evidence>
<reference evidence="1 2" key="1">
    <citation type="submission" date="2005-03" db="EMBL/GenBank/DDBJ databases">
        <title>Brevibacillus brevis strain 47, complete genome.</title>
        <authorList>
            <person name="Hosoyama A."/>
            <person name="Yamada R."/>
            <person name="Hongo Y."/>
            <person name="Terui Y."/>
            <person name="Ankai A."/>
            <person name="Masuyama W."/>
            <person name="Sekiguchi M."/>
            <person name="Takeda T."/>
            <person name="Asano K."/>
            <person name="Ohji S."/>
            <person name="Ichikawa N."/>
            <person name="Narita S."/>
            <person name="Aoki N."/>
            <person name="Miura H."/>
            <person name="Matsushita S."/>
            <person name="Sekigawa T."/>
            <person name="Yamagata H."/>
            <person name="Yoshikawa H."/>
            <person name="Udaka S."/>
            <person name="Tanikawa S."/>
            <person name="Fujita N."/>
        </authorList>
    </citation>
    <scope>NUCLEOTIDE SEQUENCE [LARGE SCALE GENOMIC DNA]</scope>
    <source>
        <strain evidence="2">47 / JCM 6285 / NBRC 100599</strain>
    </source>
</reference>
<dbReference type="AlphaFoldDB" id="C0Z5F8"/>
<dbReference type="Proteomes" id="UP000001877">
    <property type="component" value="Chromosome"/>
</dbReference>
<protein>
    <submittedName>
        <fullName evidence="1">Uncharacterized protein</fullName>
    </submittedName>
</protein>
<dbReference type="RefSeq" id="WP_015893317.1">
    <property type="nucleotide sequence ID" value="NC_012491.1"/>
</dbReference>